<dbReference type="Gene3D" id="2.60.120.10">
    <property type="entry name" value="Jelly Rolls"/>
    <property type="match status" value="1"/>
</dbReference>
<dbReference type="SMART" id="SM00100">
    <property type="entry name" value="cNMP"/>
    <property type="match status" value="1"/>
</dbReference>
<evidence type="ECO:0000259" key="1">
    <source>
        <dbReference type="PROSITE" id="PS50042"/>
    </source>
</evidence>
<dbReference type="PANTHER" id="PTHR24567:SF74">
    <property type="entry name" value="HTH-TYPE TRANSCRIPTIONAL REGULATOR ARCR"/>
    <property type="match status" value="1"/>
</dbReference>
<protein>
    <submittedName>
        <fullName evidence="2">Crp/Fnr family transcription regulator</fullName>
    </submittedName>
</protein>
<dbReference type="CDD" id="cd00038">
    <property type="entry name" value="CAP_ED"/>
    <property type="match status" value="1"/>
</dbReference>
<dbReference type="AlphaFoldDB" id="A0A0D6JC01"/>
<dbReference type="InterPro" id="IPR000595">
    <property type="entry name" value="cNMP-bd_dom"/>
</dbReference>
<dbReference type="GO" id="GO:0003700">
    <property type="term" value="F:DNA-binding transcription factor activity"/>
    <property type="evidence" value="ECO:0007669"/>
    <property type="project" value="TreeGrafter"/>
</dbReference>
<organism evidence="2 3">
    <name type="scientific">Candidatus Filomicrobium marinum</name>
    <dbReference type="NCBI Taxonomy" id="1608628"/>
    <lineage>
        <taxon>Bacteria</taxon>
        <taxon>Pseudomonadati</taxon>
        <taxon>Pseudomonadota</taxon>
        <taxon>Alphaproteobacteria</taxon>
        <taxon>Hyphomicrobiales</taxon>
        <taxon>Hyphomicrobiaceae</taxon>
        <taxon>Filomicrobium</taxon>
    </lineage>
</organism>
<dbReference type="InterPro" id="IPR018490">
    <property type="entry name" value="cNMP-bd_dom_sf"/>
</dbReference>
<dbReference type="EMBL" id="LN829119">
    <property type="protein sequence ID" value="CPR16736.1"/>
    <property type="molecule type" value="Genomic_DNA"/>
</dbReference>
<dbReference type="KEGG" id="fiy:BN1229_v1_0942"/>
<accession>A0A0D6JC01</accession>
<evidence type="ECO:0000313" key="3">
    <source>
        <dbReference type="Proteomes" id="UP000033187"/>
    </source>
</evidence>
<dbReference type="RefSeq" id="WP_046476955.1">
    <property type="nucleotide sequence ID" value="NZ_LN829118.1"/>
</dbReference>
<dbReference type="PANTHER" id="PTHR24567">
    <property type="entry name" value="CRP FAMILY TRANSCRIPTIONAL REGULATORY PROTEIN"/>
    <property type="match status" value="1"/>
</dbReference>
<sequence length="161" mass="17127">MAIDALVKPLMNVAIFQGLKPLQITEIARRAERVVYRPGQAIIEEDVDGDAAVLIVSGDAVRISGPGCEGAPREIAQGALLGEMAMLIETQHSSTVIARGSVRALRITRADLHAQMEEDPAVADHFVGKITGRLTRLAQELRTVDATLGGGQENLADATVH</sequence>
<proteinExistence type="predicted"/>
<name>A0A0D6JC01_9HYPH</name>
<dbReference type="GO" id="GO:0005829">
    <property type="term" value="C:cytosol"/>
    <property type="evidence" value="ECO:0007669"/>
    <property type="project" value="TreeGrafter"/>
</dbReference>
<dbReference type="InterPro" id="IPR014710">
    <property type="entry name" value="RmlC-like_jellyroll"/>
</dbReference>
<feature type="domain" description="Cyclic nucleotide-binding" evidence="1">
    <location>
        <begin position="15"/>
        <end position="112"/>
    </location>
</feature>
<evidence type="ECO:0000313" key="2">
    <source>
        <dbReference type="EMBL" id="CPR16736.1"/>
    </source>
</evidence>
<reference evidence="3" key="1">
    <citation type="submission" date="2015-02" db="EMBL/GenBank/DDBJ databases">
        <authorList>
            <person name="Chooi Y.-H."/>
        </authorList>
    </citation>
    <scope>NUCLEOTIDE SEQUENCE [LARGE SCALE GENOMIC DNA]</scope>
    <source>
        <strain evidence="3">strain Y</strain>
    </source>
</reference>
<dbReference type="PROSITE" id="PS50042">
    <property type="entry name" value="CNMP_BINDING_3"/>
    <property type="match status" value="1"/>
</dbReference>
<dbReference type="Pfam" id="PF00027">
    <property type="entry name" value="cNMP_binding"/>
    <property type="match status" value="1"/>
</dbReference>
<gene>
    <name evidence="2" type="ORF">YBN1229_v1_0942</name>
</gene>
<keyword evidence="3" id="KW-1185">Reference proteome</keyword>
<dbReference type="InterPro" id="IPR050397">
    <property type="entry name" value="Env_Response_Regulators"/>
</dbReference>
<dbReference type="Proteomes" id="UP000033187">
    <property type="component" value="Chromosome 1"/>
</dbReference>
<dbReference type="KEGG" id="fil:BN1229_v1_0939"/>
<dbReference type="SUPFAM" id="SSF51206">
    <property type="entry name" value="cAMP-binding domain-like"/>
    <property type="match status" value="1"/>
</dbReference>